<dbReference type="Pfam" id="PF24722">
    <property type="entry name" value="DUF7674"/>
    <property type="match status" value="1"/>
</dbReference>
<dbReference type="KEGG" id="cpi:Cpin_5176"/>
<protein>
    <recommendedName>
        <fullName evidence="1">DUF7674 domain-containing protein</fullName>
    </recommendedName>
</protein>
<name>A0A979G8F8_CHIPD</name>
<dbReference type="OrthoDB" id="7063661at2"/>
<reference evidence="3" key="1">
    <citation type="submission" date="2009-08" db="EMBL/GenBank/DDBJ databases">
        <title>The complete genome of Chitinophaga pinensis DSM 2588.</title>
        <authorList>
            <consortium name="US DOE Joint Genome Institute (JGI-PGF)"/>
            <person name="Lucas S."/>
            <person name="Copeland A."/>
            <person name="Lapidus A."/>
            <person name="Glavina del Rio T."/>
            <person name="Dalin E."/>
            <person name="Tice H."/>
            <person name="Bruce D."/>
            <person name="Goodwin L."/>
            <person name="Pitluck S."/>
            <person name="Kyrpides N."/>
            <person name="Mavromatis K."/>
            <person name="Ivanova N."/>
            <person name="Mikhailova N."/>
            <person name="Sims D."/>
            <person name="Meinche L."/>
            <person name="Brettin T."/>
            <person name="Detter J.C."/>
            <person name="Han C."/>
            <person name="Larimer F."/>
            <person name="Land M."/>
            <person name="Hauser L."/>
            <person name="Markowitz V."/>
            <person name="Cheng J.-F."/>
            <person name="Hugenholtz P."/>
            <person name="Woyke T."/>
            <person name="Wu D."/>
            <person name="Spring S."/>
            <person name="Klenk H.-P."/>
            <person name="Eisen J.A."/>
        </authorList>
    </citation>
    <scope>NUCLEOTIDE SEQUENCE [LARGE SCALE GENOMIC DNA]</scope>
    <source>
        <strain evidence="3">ATCC 43595 / DSM 2588 / LMG 13176 / NBRC 15968 / NCIMB 11800 / UQM 2034</strain>
    </source>
</reference>
<evidence type="ECO:0000259" key="1">
    <source>
        <dbReference type="Pfam" id="PF24722"/>
    </source>
</evidence>
<dbReference type="InterPro" id="IPR056091">
    <property type="entry name" value="DUF7674"/>
</dbReference>
<evidence type="ECO:0000313" key="3">
    <source>
        <dbReference type="Proteomes" id="UP000002215"/>
    </source>
</evidence>
<feature type="domain" description="DUF7674" evidence="1">
    <location>
        <begin position="9"/>
        <end position="101"/>
    </location>
</feature>
<gene>
    <name evidence="2" type="ordered locus">Cpin_5176</name>
</gene>
<dbReference type="EMBL" id="CP001699">
    <property type="protein sequence ID" value="ACU62607.1"/>
    <property type="molecule type" value="Genomic_DNA"/>
</dbReference>
<proteinExistence type="predicted"/>
<evidence type="ECO:0000313" key="2">
    <source>
        <dbReference type="EMBL" id="ACU62607.1"/>
    </source>
</evidence>
<reference evidence="2 3" key="2">
    <citation type="journal article" date="2010" name="Stand. Genomic Sci.">
        <title>Complete genome sequence of Chitinophaga pinensis type strain (UQM 2034).</title>
        <authorList>
            <person name="Glavina Del Rio T."/>
            <person name="Abt B."/>
            <person name="Spring S."/>
            <person name="Lapidus A."/>
            <person name="Nolan M."/>
            <person name="Tice H."/>
            <person name="Copeland A."/>
            <person name="Cheng J.F."/>
            <person name="Chen F."/>
            <person name="Bruce D."/>
            <person name="Goodwin L."/>
            <person name="Pitluck S."/>
            <person name="Ivanova N."/>
            <person name="Mavromatis K."/>
            <person name="Mikhailova N."/>
            <person name="Pati A."/>
            <person name="Chen A."/>
            <person name="Palaniappan K."/>
            <person name="Land M."/>
            <person name="Hauser L."/>
            <person name="Chang Y.J."/>
            <person name="Jeffries C.D."/>
            <person name="Chain P."/>
            <person name="Saunders E."/>
            <person name="Detter J.C."/>
            <person name="Brettin T."/>
            <person name="Rohde M."/>
            <person name="Goker M."/>
            <person name="Bristow J."/>
            <person name="Eisen J.A."/>
            <person name="Markowitz V."/>
            <person name="Hugenholtz P."/>
            <person name="Kyrpides N.C."/>
            <person name="Klenk H.P."/>
            <person name="Lucas S."/>
        </authorList>
    </citation>
    <scope>NUCLEOTIDE SEQUENCE [LARGE SCALE GENOMIC DNA]</scope>
    <source>
        <strain evidence="3">ATCC 43595 / DSM 2588 / LMG 13176 / NBRC 15968 / NCIMB 11800 / UQM 2034</strain>
    </source>
</reference>
<sequence length="124" mass="14676">MSVWRRKAIECMPENRAELQNPGSSIYEAFFELLPAIRTAHRQKDTAKLKSCYAFAEWCFSQREKDLWNAAGVAFYEHLADNEETLKEMPKWVKRSIYIQIRDLLVLRVGEDLVKQIDKLYQTF</sequence>
<dbReference type="RefSeq" id="WP_012792775.1">
    <property type="nucleotide sequence ID" value="NC_013132.1"/>
</dbReference>
<accession>A0A979G8F8</accession>
<dbReference type="Proteomes" id="UP000002215">
    <property type="component" value="Chromosome"/>
</dbReference>
<organism evidence="2 3">
    <name type="scientific">Chitinophaga pinensis (strain ATCC 43595 / DSM 2588 / LMG 13176 / NBRC 15968 / NCIMB 11800 / UQM 2034)</name>
    <dbReference type="NCBI Taxonomy" id="485918"/>
    <lineage>
        <taxon>Bacteria</taxon>
        <taxon>Pseudomonadati</taxon>
        <taxon>Bacteroidota</taxon>
        <taxon>Chitinophagia</taxon>
        <taxon>Chitinophagales</taxon>
        <taxon>Chitinophagaceae</taxon>
        <taxon>Chitinophaga</taxon>
    </lineage>
</organism>
<dbReference type="AlphaFoldDB" id="A0A979G8F8"/>